<evidence type="ECO:0000313" key="1">
    <source>
        <dbReference type="EMBL" id="MBM7060201.1"/>
    </source>
</evidence>
<dbReference type="EMBL" id="JAFEUP010000001">
    <property type="protein sequence ID" value="MBM7060201.1"/>
    <property type="molecule type" value="Genomic_DNA"/>
</dbReference>
<proteinExistence type="predicted"/>
<sequence length="53" mass="5980">MKEQRNFHALRAHIDLLLKDGAQIIKREPLTLNVSGHLYRVQHGMLIGYAAAA</sequence>
<organism evidence="1 2">
    <name type="scientific">Zestomonas insulae</name>
    <dbReference type="NCBI Taxonomy" id="2809017"/>
    <lineage>
        <taxon>Bacteria</taxon>
        <taxon>Pseudomonadati</taxon>
        <taxon>Pseudomonadota</taxon>
        <taxon>Gammaproteobacteria</taxon>
        <taxon>Pseudomonadales</taxon>
        <taxon>Pseudomonadaceae</taxon>
        <taxon>Zestomonas</taxon>
    </lineage>
</organism>
<dbReference type="Proteomes" id="UP000717995">
    <property type="component" value="Unassembled WGS sequence"/>
</dbReference>
<accession>A0ABS2IAP8</accession>
<gene>
    <name evidence="1" type="ORF">JQX08_05735</name>
</gene>
<evidence type="ECO:0000313" key="2">
    <source>
        <dbReference type="Proteomes" id="UP000717995"/>
    </source>
</evidence>
<reference evidence="1 2" key="1">
    <citation type="submission" date="2021-02" db="EMBL/GenBank/DDBJ databases">
        <authorList>
            <person name="Lee D.-H."/>
        </authorList>
    </citation>
    <scope>NUCLEOTIDE SEQUENCE [LARGE SCALE GENOMIC DNA]</scope>
    <source>
        <strain evidence="1 2">UL073</strain>
    </source>
</reference>
<protein>
    <submittedName>
        <fullName evidence="1">Uncharacterized protein</fullName>
    </submittedName>
</protein>
<name>A0ABS2IAP8_9GAMM</name>
<comment type="caution">
    <text evidence="1">The sequence shown here is derived from an EMBL/GenBank/DDBJ whole genome shotgun (WGS) entry which is preliminary data.</text>
</comment>
<dbReference type="RefSeq" id="WP_204915280.1">
    <property type="nucleotide sequence ID" value="NZ_JAFEUP010000001.1"/>
</dbReference>
<keyword evidence="2" id="KW-1185">Reference proteome</keyword>